<reference evidence="3 4" key="1">
    <citation type="submission" date="2019-01" db="EMBL/GenBank/DDBJ databases">
        <title>Sequencing of cultivated peanut Arachis hypogaea provides insights into genome evolution and oil improvement.</title>
        <authorList>
            <person name="Chen X."/>
        </authorList>
    </citation>
    <scope>NUCLEOTIDE SEQUENCE [LARGE SCALE GENOMIC DNA]</scope>
    <source>
        <strain evidence="4">cv. Fuhuasheng</strain>
        <tissue evidence="3">Leaves</tissue>
    </source>
</reference>
<feature type="compositionally biased region" description="Acidic residues" evidence="1">
    <location>
        <begin position="457"/>
        <end position="470"/>
    </location>
</feature>
<organism evidence="3 4">
    <name type="scientific">Arachis hypogaea</name>
    <name type="common">Peanut</name>
    <dbReference type="NCBI Taxonomy" id="3818"/>
    <lineage>
        <taxon>Eukaryota</taxon>
        <taxon>Viridiplantae</taxon>
        <taxon>Streptophyta</taxon>
        <taxon>Embryophyta</taxon>
        <taxon>Tracheophyta</taxon>
        <taxon>Spermatophyta</taxon>
        <taxon>Magnoliopsida</taxon>
        <taxon>eudicotyledons</taxon>
        <taxon>Gunneridae</taxon>
        <taxon>Pentapetalae</taxon>
        <taxon>rosids</taxon>
        <taxon>fabids</taxon>
        <taxon>Fabales</taxon>
        <taxon>Fabaceae</taxon>
        <taxon>Papilionoideae</taxon>
        <taxon>50 kb inversion clade</taxon>
        <taxon>dalbergioids sensu lato</taxon>
        <taxon>Dalbergieae</taxon>
        <taxon>Pterocarpus clade</taxon>
        <taxon>Arachis</taxon>
    </lineage>
</organism>
<dbReference type="AlphaFoldDB" id="A0A444Y072"/>
<feature type="domain" description="Putative plant transposon protein" evidence="2">
    <location>
        <begin position="210"/>
        <end position="371"/>
    </location>
</feature>
<proteinExistence type="predicted"/>
<comment type="caution">
    <text evidence="3">The sequence shown here is derived from an EMBL/GenBank/DDBJ whole genome shotgun (WGS) entry which is preliminary data.</text>
</comment>
<dbReference type="Pfam" id="PF20167">
    <property type="entry name" value="Transposase_32"/>
    <property type="match status" value="1"/>
</dbReference>
<evidence type="ECO:0000313" key="4">
    <source>
        <dbReference type="Proteomes" id="UP000289738"/>
    </source>
</evidence>
<evidence type="ECO:0000313" key="3">
    <source>
        <dbReference type="EMBL" id="RYQ95312.1"/>
    </source>
</evidence>
<dbReference type="InterPro" id="IPR046796">
    <property type="entry name" value="Transposase_32_dom"/>
</dbReference>
<feature type="region of interest" description="Disordered" evidence="1">
    <location>
        <begin position="376"/>
        <end position="414"/>
    </location>
</feature>
<protein>
    <recommendedName>
        <fullName evidence="2">Putative plant transposon protein domain-containing protein</fullName>
    </recommendedName>
</protein>
<name>A0A444Y072_ARAHY</name>
<gene>
    <name evidence="3" type="ORF">Ahy_B08g090476</name>
</gene>
<dbReference type="EMBL" id="SDMP01000018">
    <property type="protein sequence ID" value="RYQ95312.1"/>
    <property type="molecule type" value="Genomic_DNA"/>
</dbReference>
<evidence type="ECO:0000256" key="1">
    <source>
        <dbReference type="SAM" id="MobiDB-lite"/>
    </source>
</evidence>
<dbReference type="Proteomes" id="UP000289738">
    <property type="component" value="Chromosome B08"/>
</dbReference>
<feature type="compositionally biased region" description="Pro residues" evidence="1">
    <location>
        <begin position="400"/>
        <end position="413"/>
    </location>
</feature>
<feature type="region of interest" description="Disordered" evidence="1">
    <location>
        <begin position="147"/>
        <end position="167"/>
    </location>
</feature>
<sequence>MDQAIQRVLFMLIQEQQEFRKKQEQVMSTLAKALGHLASLRSCHKQGILVDECVELSEMCGVQEESQDQGEDVKSQHEVQEEINEEWIGIDEEDSIIQDFFAALGHASLSGEQPPAAASPCAAATLSALPSLAFILFSLHQRRMGRKGKEKANPLAHPPPVSPSDHPDTFVNFEAQEQYKKLEKRAFHYERKLNLPEKYADIILDIINIYHWGFIKSDPVEVNEHQVKEFYANLLNRDAQTIFLRGVTLDTSNTTLEALLDIPHIPSARDAYTQIMTDVTTGKISLDEVLKKIGQPEATWEYKKREQPVPSSIACTDFNPEARIWQYIIADYILSSTHATHIRIRVAVLLWSILEGKRISVLPLIRESMMKPYLPYGDYDGPPQRKRKTIEPPSAVAEPSAPPSAPAPIPQPQTPYEMCREILQAVHHYERRNARRFQWIVAKFEGRDPGPPPPDTLEPEAEEPASEEPAAEAGQVV</sequence>
<feature type="region of interest" description="Disordered" evidence="1">
    <location>
        <begin position="444"/>
        <end position="477"/>
    </location>
</feature>
<keyword evidence="4" id="KW-1185">Reference proteome</keyword>
<evidence type="ECO:0000259" key="2">
    <source>
        <dbReference type="Pfam" id="PF20167"/>
    </source>
</evidence>
<accession>A0A444Y072</accession>